<dbReference type="InterPro" id="IPR000719">
    <property type="entry name" value="Prot_kinase_dom"/>
</dbReference>
<reference evidence="4 5" key="1">
    <citation type="journal article" date="2023" name="Int. J. Mol. Sci.">
        <title>De Novo Assembly and Annotation of 11 Diverse Shrub Willow (Salix) Genomes Reveals Novel Gene Organization in Sex-Linked Regions.</title>
        <authorList>
            <person name="Hyden B."/>
            <person name="Feng K."/>
            <person name="Yates T.B."/>
            <person name="Jawdy S."/>
            <person name="Cereghino C."/>
            <person name="Smart L.B."/>
            <person name="Muchero W."/>
        </authorList>
    </citation>
    <scope>NUCLEOTIDE SEQUENCE [LARGE SCALE GENOMIC DNA]</scope>
    <source>
        <tissue evidence="4">Shoot tip</tissue>
    </source>
</reference>
<protein>
    <recommendedName>
        <fullName evidence="3">Protein kinase domain-containing protein</fullName>
    </recommendedName>
</protein>
<dbReference type="GO" id="GO:0051707">
    <property type="term" value="P:response to other organism"/>
    <property type="evidence" value="ECO:0007669"/>
    <property type="project" value="UniProtKB-ARBA"/>
</dbReference>
<evidence type="ECO:0000256" key="1">
    <source>
        <dbReference type="ARBA" id="ARBA00022741"/>
    </source>
</evidence>
<dbReference type="CDD" id="cd14066">
    <property type="entry name" value="STKc_IRAK"/>
    <property type="match status" value="1"/>
</dbReference>
<keyword evidence="1" id="KW-0547">Nucleotide-binding</keyword>
<dbReference type="EMBL" id="JAPFFJ010000006">
    <property type="protein sequence ID" value="KAJ6424241.1"/>
    <property type="molecule type" value="Genomic_DNA"/>
</dbReference>
<feature type="domain" description="Protein kinase" evidence="3">
    <location>
        <begin position="321"/>
        <end position="607"/>
    </location>
</feature>
<dbReference type="Gene3D" id="3.30.200.20">
    <property type="entry name" value="Phosphorylase Kinase, domain 1"/>
    <property type="match status" value="1"/>
</dbReference>
<dbReference type="Proteomes" id="UP001162972">
    <property type="component" value="Chromosome 16"/>
</dbReference>
<dbReference type="PROSITE" id="PS50011">
    <property type="entry name" value="PROTEIN_KINASE_DOM"/>
    <property type="match status" value="1"/>
</dbReference>
<sequence>MVARRTGTAAVGSQILHFLGGSLRRLHDSKWIGCFQHDKPGKHGLFYDLDGVQLPEKVGGANPRIFSYAELYIGSKGFCEDEVLGSGGFGKVYRAVLPSDAALHYLHEQLETQIIHRDVKASNVMLDSSYNARLGRRAVDLTCPDDQIVLLDWIRGLSGEGQLLQAGDNRLRDGSFMLSDMERLIHLGLLCTLHNPQLRPNMKWVVEALSGNILGRLPPLPSFQSHPRYIAISSASNTSTSKTVTTTTTTVPSSDMTVSFTSSAYVTAMEETIYETAEFENINKLSSSKSSNRSHRKNALFMVETPREISYKEIIYATNNFSDSQRVAEVDFGTAYYGILEDGHQVLVKRLGMTQCPAIRVRFSTELLNLGRLRHRNLIQLRGWCTELGEMLVVYDYSASRHMSHLLFHHDNRIGHSVLLWRHRYNIIKSLASAVLYLHEEWDEQVIHRNITNSSIILDTDMNPRLGNFALAEFLARNDQAHKAAAKENNSVRGIFGYMSPEYLEHGEATPMADVYSYGVVVLEVVSGQMAVDFRRPEVLLARRVHEFEAQKRPLEDLADIRLNGAYDHEELIRVVKLGIACTRSDPGLRPTMRQIVRILDGNDQWLMKRGRNTESREDWRQKNASSLSMIRSVQALGIQ</sequence>
<comment type="caution">
    <text evidence="4">The sequence shown here is derived from an EMBL/GenBank/DDBJ whole genome shotgun (WGS) entry which is preliminary data.</text>
</comment>
<dbReference type="SUPFAM" id="SSF56112">
    <property type="entry name" value="Protein kinase-like (PK-like)"/>
    <property type="match status" value="2"/>
</dbReference>
<evidence type="ECO:0000256" key="2">
    <source>
        <dbReference type="ARBA" id="ARBA00022840"/>
    </source>
</evidence>
<dbReference type="PANTHER" id="PTHR27007">
    <property type="match status" value="1"/>
</dbReference>
<evidence type="ECO:0000313" key="4">
    <source>
        <dbReference type="EMBL" id="KAJ6424241.1"/>
    </source>
</evidence>
<dbReference type="GO" id="GO:0005524">
    <property type="term" value="F:ATP binding"/>
    <property type="evidence" value="ECO:0007669"/>
    <property type="project" value="UniProtKB-KW"/>
</dbReference>
<keyword evidence="2" id="KW-0067">ATP-binding</keyword>
<dbReference type="InterPro" id="IPR050528">
    <property type="entry name" value="L-type_Lectin-RKs"/>
</dbReference>
<evidence type="ECO:0000313" key="5">
    <source>
        <dbReference type="Proteomes" id="UP001162972"/>
    </source>
</evidence>
<dbReference type="InterPro" id="IPR001245">
    <property type="entry name" value="Ser-Thr/Tyr_kinase_cat_dom"/>
</dbReference>
<gene>
    <name evidence="4" type="ORF">OIU84_025094</name>
</gene>
<name>A0AAD6PCA2_9ROSI</name>
<organism evidence="4 5">
    <name type="scientific">Salix udensis</name>
    <dbReference type="NCBI Taxonomy" id="889485"/>
    <lineage>
        <taxon>Eukaryota</taxon>
        <taxon>Viridiplantae</taxon>
        <taxon>Streptophyta</taxon>
        <taxon>Embryophyta</taxon>
        <taxon>Tracheophyta</taxon>
        <taxon>Spermatophyta</taxon>
        <taxon>Magnoliopsida</taxon>
        <taxon>eudicotyledons</taxon>
        <taxon>Gunneridae</taxon>
        <taxon>Pentapetalae</taxon>
        <taxon>rosids</taxon>
        <taxon>fabids</taxon>
        <taxon>Malpighiales</taxon>
        <taxon>Salicaceae</taxon>
        <taxon>Saliceae</taxon>
        <taxon>Salix</taxon>
    </lineage>
</organism>
<proteinExistence type="predicted"/>
<accession>A0AAD6PCA2</accession>
<dbReference type="Pfam" id="PF07714">
    <property type="entry name" value="PK_Tyr_Ser-Thr"/>
    <property type="match status" value="1"/>
</dbReference>
<dbReference type="Gene3D" id="1.10.510.10">
    <property type="entry name" value="Transferase(Phosphotransferase) domain 1"/>
    <property type="match status" value="3"/>
</dbReference>
<dbReference type="GO" id="GO:0004672">
    <property type="term" value="F:protein kinase activity"/>
    <property type="evidence" value="ECO:0007669"/>
    <property type="project" value="InterPro"/>
</dbReference>
<dbReference type="SMART" id="SM00220">
    <property type="entry name" value="S_TKc"/>
    <property type="match status" value="1"/>
</dbReference>
<dbReference type="AlphaFoldDB" id="A0AAD6PCA2"/>
<dbReference type="FunFam" id="1.10.510.10:FF:000723">
    <property type="entry name" value="Receptor like protein kinase S.2"/>
    <property type="match status" value="1"/>
</dbReference>
<dbReference type="InterPro" id="IPR011009">
    <property type="entry name" value="Kinase-like_dom_sf"/>
</dbReference>
<evidence type="ECO:0000259" key="3">
    <source>
        <dbReference type="PROSITE" id="PS50011"/>
    </source>
</evidence>
<keyword evidence="5" id="KW-1185">Reference proteome</keyword>